<reference evidence="1 2" key="1">
    <citation type="journal article" date="2015" name="Int. J. Syst. Evol. Microbiol.">
        <title>Youhaiella tibetensis gen. nov., sp. nov., isolated from subsurface sediment.</title>
        <authorList>
            <person name="Wang Y.X."/>
            <person name="Huang F.Q."/>
            <person name="Nogi Y."/>
            <person name="Pang S.J."/>
            <person name="Wang P.K."/>
            <person name="Lv J."/>
        </authorList>
    </citation>
    <scope>NUCLEOTIDE SEQUENCE [LARGE SCALE GENOMIC DNA]</scope>
    <source>
        <strain evidence="2">fig4</strain>
    </source>
</reference>
<protein>
    <submittedName>
        <fullName evidence="1">Uncharacterized protein</fullName>
    </submittedName>
</protein>
<keyword evidence="2" id="KW-1185">Reference proteome</keyword>
<proteinExistence type="predicted"/>
<accession>A0A5B9DT20</accession>
<dbReference type="Proteomes" id="UP000321062">
    <property type="component" value="Chromosome"/>
</dbReference>
<dbReference type="EMBL" id="CP041690">
    <property type="protein sequence ID" value="QEE21494.1"/>
    <property type="molecule type" value="Genomic_DNA"/>
</dbReference>
<organism evidence="1 2">
    <name type="scientific">Paradevosia tibetensis</name>
    <dbReference type="NCBI Taxonomy" id="1447062"/>
    <lineage>
        <taxon>Bacteria</taxon>
        <taxon>Pseudomonadati</taxon>
        <taxon>Pseudomonadota</taxon>
        <taxon>Alphaproteobacteria</taxon>
        <taxon>Hyphomicrobiales</taxon>
        <taxon>Devosiaceae</taxon>
        <taxon>Paradevosia</taxon>
    </lineage>
</organism>
<name>A0A5B9DT20_9HYPH</name>
<dbReference type="AlphaFoldDB" id="A0A5B9DT20"/>
<evidence type="ECO:0000313" key="1">
    <source>
        <dbReference type="EMBL" id="QEE21494.1"/>
    </source>
</evidence>
<dbReference type="KEGG" id="yti:FNA67_15440"/>
<sequence length="114" mass="11442">MSLPRILPILFAAFLAFLPALAFAQETAPAAPAADHPVTEAVTKAVDDAGKSLAAALADEIHAAEATLAGIASEAVLYLAIALAVGLVVGMVLGSLLSSLVLRGTIRRALAAGR</sequence>
<evidence type="ECO:0000313" key="2">
    <source>
        <dbReference type="Proteomes" id="UP000321062"/>
    </source>
</evidence>
<gene>
    <name evidence="1" type="ORF">FNA67_15440</name>
</gene>
<dbReference type="RefSeq" id="WP_147656762.1">
    <property type="nucleotide sequence ID" value="NZ_BMFM01000001.1"/>
</dbReference>